<proteinExistence type="predicted"/>
<dbReference type="AlphaFoldDB" id="A0A1I7X8I8"/>
<accession>A0A1I7X8I8</accession>
<reference evidence="2" key="1">
    <citation type="submission" date="2016-11" db="UniProtKB">
        <authorList>
            <consortium name="WormBaseParasite"/>
        </authorList>
    </citation>
    <scope>IDENTIFICATION</scope>
</reference>
<evidence type="ECO:0000313" key="2">
    <source>
        <dbReference type="WBParaSite" id="Hba_13811"/>
    </source>
</evidence>
<name>A0A1I7X8I8_HETBA</name>
<sequence>MNIPVQSCLGYRLMGADHSSVANYCYDSFEVTQTIICACQLDLSSIGHKFKSKFPIYLQKGGKDAVLANLVEERLLQCEKKSGAGHWDKVDGLLSKISLSKSEESECRAGLIQERISCVNLLNFACQFVDPSFMFRLVPARITIQVLSRLLSLFYNSIIFEVQNINYFQEARQAENGAEKCRKVVRLVKKRLEG</sequence>
<dbReference type="Proteomes" id="UP000095283">
    <property type="component" value="Unplaced"/>
</dbReference>
<protein>
    <submittedName>
        <fullName evidence="2">Ras-GAP domain-containing protein</fullName>
    </submittedName>
</protein>
<evidence type="ECO:0000313" key="1">
    <source>
        <dbReference type="Proteomes" id="UP000095283"/>
    </source>
</evidence>
<keyword evidence="1" id="KW-1185">Reference proteome</keyword>
<organism evidence="1 2">
    <name type="scientific">Heterorhabditis bacteriophora</name>
    <name type="common">Entomopathogenic nematode worm</name>
    <dbReference type="NCBI Taxonomy" id="37862"/>
    <lineage>
        <taxon>Eukaryota</taxon>
        <taxon>Metazoa</taxon>
        <taxon>Ecdysozoa</taxon>
        <taxon>Nematoda</taxon>
        <taxon>Chromadorea</taxon>
        <taxon>Rhabditida</taxon>
        <taxon>Rhabditina</taxon>
        <taxon>Rhabditomorpha</taxon>
        <taxon>Strongyloidea</taxon>
        <taxon>Heterorhabditidae</taxon>
        <taxon>Heterorhabditis</taxon>
    </lineage>
</organism>
<dbReference type="WBParaSite" id="Hba_13811">
    <property type="protein sequence ID" value="Hba_13811"/>
    <property type="gene ID" value="Hba_13811"/>
</dbReference>